<evidence type="ECO:0000313" key="1">
    <source>
        <dbReference type="EMBL" id="WXA90102.1"/>
    </source>
</evidence>
<dbReference type="EMBL" id="CP089982">
    <property type="protein sequence ID" value="WXA90102.1"/>
    <property type="molecule type" value="Genomic_DNA"/>
</dbReference>
<gene>
    <name evidence="1" type="ORF">LZC95_27030</name>
</gene>
<dbReference type="RefSeq" id="WP_394840715.1">
    <property type="nucleotide sequence ID" value="NZ_CP089982.1"/>
</dbReference>
<proteinExistence type="predicted"/>
<reference evidence="1 2" key="1">
    <citation type="submission" date="2021-12" db="EMBL/GenBank/DDBJ databases">
        <title>Discovery of the Pendulisporaceae a myxobacterial family with distinct sporulation behavior and unique specialized metabolism.</title>
        <authorList>
            <person name="Garcia R."/>
            <person name="Popoff A."/>
            <person name="Bader C.D."/>
            <person name="Loehr J."/>
            <person name="Walesch S."/>
            <person name="Walt C."/>
            <person name="Boldt J."/>
            <person name="Bunk B."/>
            <person name="Haeckl F.J.F.P.J."/>
            <person name="Gunesch A.P."/>
            <person name="Birkelbach J."/>
            <person name="Nuebel U."/>
            <person name="Pietschmann T."/>
            <person name="Bach T."/>
            <person name="Mueller R."/>
        </authorList>
    </citation>
    <scope>NUCLEOTIDE SEQUENCE [LARGE SCALE GENOMIC DNA]</scope>
    <source>
        <strain evidence="1 2">MSr12523</strain>
    </source>
</reference>
<evidence type="ECO:0000313" key="2">
    <source>
        <dbReference type="Proteomes" id="UP001379533"/>
    </source>
</evidence>
<dbReference type="Proteomes" id="UP001379533">
    <property type="component" value="Chromosome"/>
</dbReference>
<sequence>MKNEDLRLQLIRWIAEDDATAQRLAANGSLFDGYHPEMEAIHRENATRLANAVAEYGWPGRALVGEDGAEAAWRIAQHAISEPALMRAWLRMIEDAAEQGDVRRMHVAMLVDRIRVYEGRPQLYGTNYDWSEDGSCMTPMIGIENPECLDERRREMGLPPMEWRRPPPPGASRPRDLAVRAHEMAQWAKRVGWRP</sequence>
<keyword evidence="2" id="KW-1185">Reference proteome</keyword>
<accession>A0ABZ2JUT3</accession>
<name>A0ABZ2JUT3_9BACT</name>
<organism evidence="1 2">
    <name type="scientific">Pendulispora brunnea</name>
    <dbReference type="NCBI Taxonomy" id="2905690"/>
    <lineage>
        <taxon>Bacteria</taxon>
        <taxon>Pseudomonadati</taxon>
        <taxon>Myxococcota</taxon>
        <taxon>Myxococcia</taxon>
        <taxon>Myxococcales</taxon>
        <taxon>Sorangiineae</taxon>
        <taxon>Pendulisporaceae</taxon>
        <taxon>Pendulispora</taxon>
    </lineage>
</organism>
<protein>
    <submittedName>
        <fullName evidence="1">Uncharacterized protein</fullName>
    </submittedName>
</protein>
<dbReference type="InterPro" id="IPR046732">
    <property type="entry name" value="DUF6624"/>
</dbReference>
<dbReference type="Pfam" id="PF20329">
    <property type="entry name" value="DUF6624"/>
    <property type="match status" value="1"/>
</dbReference>